<gene>
    <name evidence="5" type="ORF">NQ317_016791</name>
</gene>
<dbReference type="InterPro" id="IPR011011">
    <property type="entry name" value="Znf_FYVE_PHD"/>
</dbReference>
<evidence type="ECO:0000313" key="6">
    <source>
        <dbReference type="Proteomes" id="UP001162164"/>
    </source>
</evidence>
<feature type="coiled-coil region" evidence="4">
    <location>
        <begin position="81"/>
        <end position="108"/>
    </location>
</feature>
<dbReference type="SUPFAM" id="SSF57903">
    <property type="entry name" value="FYVE/PHD zinc finger"/>
    <property type="match status" value="1"/>
</dbReference>
<reference evidence="5" key="1">
    <citation type="journal article" date="2023" name="Insect Mol. Biol.">
        <title>Genome sequencing provides insights into the evolution of gene families encoding plant cell wall-degrading enzymes in longhorned beetles.</title>
        <authorList>
            <person name="Shin N.R."/>
            <person name="Okamura Y."/>
            <person name="Kirsch R."/>
            <person name="Pauchet Y."/>
        </authorList>
    </citation>
    <scope>NUCLEOTIDE SEQUENCE</scope>
    <source>
        <strain evidence="5">MMC_N1</strain>
    </source>
</reference>
<dbReference type="EMBL" id="JAPWTJ010002596">
    <property type="protein sequence ID" value="KAJ8965519.1"/>
    <property type="molecule type" value="Genomic_DNA"/>
</dbReference>
<sequence>MAGDQDGSSKPSEGKCKVCGKSASAQSDIKCKNVNCEVVLHSKCFEVVCKVVNLDKNAFKCRSCNDQCNSGNVPQKLLCENEILKKEVECLNREKELLNKYVHQLEENIVLKSTVLPARCDKNLSLADIGPGTSYSSVAKRQVNKQSSVLLIKSSDQNIKNTDVENEVKLKIKPGAFNANVVGTKLIKNGFLINCSDNESMAKLKEGLQREMGHTFKISEPKKLNPRIIVYNVDSTTASSPDLIQDVIHDNQLACNENDIKVVTKLKYKNVFNVVLEFIPVIFNKILQKRLFIYVME</sequence>
<proteinExistence type="predicted"/>
<dbReference type="Proteomes" id="UP001162164">
    <property type="component" value="Unassembled WGS sequence"/>
</dbReference>
<comment type="caution">
    <text evidence="5">The sequence shown here is derived from an EMBL/GenBank/DDBJ whole genome shotgun (WGS) entry which is preliminary data.</text>
</comment>
<dbReference type="InterPro" id="IPR019786">
    <property type="entry name" value="Zinc_finger_PHD-type_CS"/>
</dbReference>
<organism evidence="5 6">
    <name type="scientific">Molorchus minor</name>
    <dbReference type="NCBI Taxonomy" id="1323400"/>
    <lineage>
        <taxon>Eukaryota</taxon>
        <taxon>Metazoa</taxon>
        <taxon>Ecdysozoa</taxon>
        <taxon>Arthropoda</taxon>
        <taxon>Hexapoda</taxon>
        <taxon>Insecta</taxon>
        <taxon>Pterygota</taxon>
        <taxon>Neoptera</taxon>
        <taxon>Endopterygota</taxon>
        <taxon>Coleoptera</taxon>
        <taxon>Polyphaga</taxon>
        <taxon>Cucujiformia</taxon>
        <taxon>Chrysomeloidea</taxon>
        <taxon>Cerambycidae</taxon>
        <taxon>Lamiinae</taxon>
        <taxon>Monochamini</taxon>
        <taxon>Molorchus</taxon>
    </lineage>
</organism>
<name>A0ABQ9IUF3_9CUCU</name>
<evidence type="ECO:0000256" key="2">
    <source>
        <dbReference type="ARBA" id="ARBA00022771"/>
    </source>
</evidence>
<evidence type="ECO:0000256" key="3">
    <source>
        <dbReference type="ARBA" id="ARBA00022833"/>
    </source>
</evidence>
<keyword evidence="6" id="KW-1185">Reference proteome</keyword>
<evidence type="ECO:0000313" key="5">
    <source>
        <dbReference type="EMBL" id="KAJ8965519.1"/>
    </source>
</evidence>
<keyword evidence="2" id="KW-0863">Zinc-finger</keyword>
<dbReference type="PROSITE" id="PS01359">
    <property type="entry name" value="ZF_PHD_1"/>
    <property type="match status" value="1"/>
</dbReference>
<evidence type="ECO:0000256" key="4">
    <source>
        <dbReference type="SAM" id="Coils"/>
    </source>
</evidence>
<evidence type="ECO:0000256" key="1">
    <source>
        <dbReference type="ARBA" id="ARBA00022723"/>
    </source>
</evidence>
<protein>
    <submittedName>
        <fullName evidence="5">Uncharacterized protein</fullName>
    </submittedName>
</protein>
<keyword evidence="3" id="KW-0862">Zinc</keyword>
<accession>A0ABQ9IUF3</accession>
<keyword evidence="1" id="KW-0479">Metal-binding</keyword>
<keyword evidence="4" id="KW-0175">Coiled coil</keyword>